<proteinExistence type="predicted"/>
<dbReference type="EMBL" id="CP017589">
    <property type="protein sequence ID" value="ARF52322.1"/>
    <property type="molecule type" value="Genomic_DNA"/>
</dbReference>
<sequence>MLNITTDTLPEDIDNQVVVKSGERTRHQRMTVALERTLSRCSEIHAEYELQTIRLRESCEKQGYEAGFRLFFDQLVALIDDYQRLQRLHQTRFREQVGNALKSALHDTIIVNRIIHHLQEKCGHQKVLRIIIPSAVKLPEGADASNYQFTDDNHITVQNDMDAIRFPSESLCRQWLNHADEQVAPTEAVMTHLAPDVLQDIASHLIGLSNQIPLTSTYSEHQQEEHDESD</sequence>
<keyword evidence="2" id="KW-0614">Plasmid</keyword>
<dbReference type="AlphaFoldDB" id="C7E4S1"/>
<dbReference type="Proteomes" id="UP000192380">
    <property type="component" value="Plasmid pDSJ08"/>
</dbReference>
<geneLocation type="plasmid" evidence="2 3">
    <name>pDSJ08</name>
</geneLocation>
<name>C7E4S1_PANSE</name>
<dbReference type="EMBL" id="GQ249669">
    <property type="protein sequence ID" value="ACT68018.1"/>
    <property type="molecule type" value="Genomic_DNA"/>
</dbReference>
<protein>
    <submittedName>
        <fullName evidence="2">Type III secretion protein</fullName>
    </submittedName>
</protein>
<organism evidence="1">
    <name type="scientific">Pantoea stewartii subsp. stewartii DC283</name>
    <dbReference type="NCBI Taxonomy" id="660596"/>
    <lineage>
        <taxon>Bacteria</taxon>
        <taxon>Pseudomonadati</taxon>
        <taxon>Pseudomonadota</taxon>
        <taxon>Gammaproteobacteria</taxon>
        <taxon>Enterobacterales</taxon>
        <taxon>Erwiniaceae</taxon>
        <taxon>Pantoea</taxon>
    </lineage>
</organism>
<dbReference type="OrthoDB" id="6518149at2"/>
<evidence type="ECO:0000313" key="1">
    <source>
        <dbReference type="EMBL" id="ACT68018.1"/>
    </source>
</evidence>
<reference evidence="2 3" key="2">
    <citation type="submission" date="2016-10" db="EMBL/GenBank/DDBJ databases">
        <title>Complete Genome Assembly of Pantoea stewartii subsp. stewartii DC283, a Corn Pathogen.</title>
        <authorList>
            <person name="Duong D.A."/>
            <person name="Stevens A.M."/>
            <person name="Jensen R.V."/>
        </authorList>
    </citation>
    <scope>NUCLEOTIDE SEQUENCE [LARGE SCALE GENOMIC DNA]</scope>
    <source>
        <strain evidence="2 3">DC283</strain>
        <plasmid evidence="2 3">pDSJ08</plasmid>
    </source>
</reference>
<evidence type="ECO:0000313" key="3">
    <source>
        <dbReference type="Proteomes" id="UP000192380"/>
    </source>
</evidence>
<accession>C7E4S1</accession>
<dbReference type="KEGG" id="pstw:DSJ_24065"/>
<evidence type="ECO:0000313" key="2">
    <source>
        <dbReference type="EMBL" id="ARF52322.1"/>
    </source>
</evidence>
<keyword evidence="3" id="KW-1185">Reference proteome</keyword>
<gene>
    <name evidence="1" type="primary">psa2</name>
    <name evidence="2" type="ORF">DSJ_24065</name>
</gene>
<dbReference type="RefSeq" id="WP_044243271.1">
    <property type="nucleotide sequence ID" value="NZ_AHIE01000039.1"/>
</dbReference>
<reference evidence="1" key="1">
    <citation type="submission" date="2009-06" db="EMBL/GenBank/DDBJ databases">
        <authorList>
            <person name="Perna N.T."/>
        </authorList>
    </citation>
    <scope>NUCLEOTIDE SEQUENCE</scope>
    <source>
        <strain evidence="1">DC283</strain>
    </source>
</reference>